<feature type="domain" description="Fibronectin type-III" evidence="3">
    <location>
        <begin position="299"/>
        <end position="392"/>
    </location>
</feature>
<dbReference type="InterPro" id="IPR024079">
    <property type="entry name" value="MetalloPept_cat_dom_sf"/>
</dbReference>
<feature type="chain" id="PRO_5037232408" evidence="2">
    <location>
        <begin position="30"/>
        <end position="1015"/>
    </location>
</feature>
<keyword evidence="5" id="KW-1185">Reference proteome</keyword>
<dbReference type="EMBL" id="JAEUGD010000018">
    <property type="protein sequence ID" value="MBL6445697.1"/>
    <property type="molecule type" value="Genomic_DNA"/>
</dbReference>
<sequence length="1015" mass="113414">MINKKLIHFSLITLVVQAFAMLFCIPANAQTFPISSQLQLSPPYSVYFSDLLRPEADQVKLNLLLRDLQEPFLDVRLRLKVEGPGITLETAPWYQAPAITLESGIPRLLTSVDLAGYFDAANLNFGGISRGKYEQQGGRLPEGLYRISFTVLDVTTGRQLSQPGQAIAWMALSEPPRLNLPFCDAEISLDNGQQYIVFQWSPIGVSPNTYGEQEYEFTLTEIRPTGRDPYEAMRTLPPVYQFSTSETSLVYDNDEPLLIPGMAYAWRIQAKDINGKERFREQGFSPVCTFRVAETALPSPMGVRAEAITSYQGRAYWDLNPEVEDYRVEYRVADGTTWYGINEPEQAGGPIDGELNISGLAPGNEYEVRVGSRRDGLVSSWSESVYFTTQEEQVLACGDVAPIVPIEEFDPLPSASVGDVIAAGNVDLTLVSFTGSNGVYSGWGTVKINFLGNRIPVEFTNIKINKNYRMIEGFLYSMQSSIDDYIRQWREEHADQDSTTNDGGHTNTPDSTNTNGDTDYINYDGEIDSVYVNDGGLIVVVDENGDTETFEPDEDGGTTFVDASGDVWHVDENGEVSDNEVSDIIVNSDDNKDKGYYLMIPNDTTKYKNGDELVLIRHKGELPLAVYSDIDTLNIETLQWKIAGSETCKGKSNCNVDLSEKGNYKIEVFNGSEKVLRMNLNIYKKPIVVFENDRNFDGDYGFDGAGYIQLRNAGDYEKLNFNGTDYYVPVMTFLPNQTATIQFYAKGLENAAKKDRDFKVTLKSTNGKITLDFQDEITIPYDQLAGLSNPRIPVIIQIPNTNTIGRVDKHEYIVATDHKGELLGKIAISYGKIASTKDVKFVYVNRGNGCPSWSVDDFLNFTNLKSHNQFFRNWHLHGVDTLDITEDFKKRNSKYLNSETALETLKEQYKSKFDIENTHYFFLTDIPVKGEDGGIVGGQAYTGGAFGALYNVNNSEPVARESTAHEFGHLLGLQHPFSSKEVGARAIPKGTTKSYMDYVSKGRNMFFIYQMGGVK</sequence>
<feature type="signal peptide" evidence="2">
    <location>
        <begin position="1"/>
        <end position="29"/>
    </location>
</feature>
<organism evidence="4 5">
    <name type="scientific">Fulvivirga marina</name>
    <dbReference type="NCBI Taxonomy" id="2494733"/>
    <lineage>
        <taxon>Bacteria</taxon>
        <taxon>Pseudomonadati</taxon>
        <taxon>Bacteroidota</taxon>
        <taxon>Cytophagia</taxon>
        <taxon>Cytophagales</taxon>
        <taxon>Fulvivirgaceae</taxon>
        <taxon>Fulvivirga</taxon>
    </lineage>
</organism>
<keyword evidence="2" id="KW-0732">Signal</keyword>
<evidence type="ECO:0000256" key="1">
    <source>
        <dbReference type="SAM" id="MobiDB-lite"/>
    </source>
</evidence>
<evidence type="ECO:0000259" key="3">
    <source>
        <dbReference type="PROSITE" id="PS50853"/>
    </source>
</evidence>
<feature type="compositionally biased region" description="Polar residues" evidence="1">
    <location>
        <begin position="497"/>
        <end position="517"/>
    </location>
</feature>
<dbReference type="Gene3D" id="3.40.390.10">
    <property type="entry name" value="Collagenase (Catalytic Domain)"/>
    <property type="match status" value="1"/>
</dbReference>
<dbReference type="RefSeq" id="WP_202855240.1">
    <property type="nucleotide sequence ID" value="NZ_JAEUGD010000018.1"/>
</dbReference>
<feature type="region of interest" description="Disordered" evidence="1">
    <location>
        <begin position="493"/>
        <end position="519"/>
    </location>
</feature>
<reference evidence="4" key="1">
    <citation type="submission" date="2021-01" db="EMBL/GenBank/DDBJ databases">
        <title>Fulvivirga kasyanovii gen. nov., sp nov., a novel member of the phylum Bacteroidetes isolated from seawater in a mussel farm.</title>
        <authorList>
            <person name="Zhao L.-H."/>
            <person name="Wang Z.-J."/>
        </authorList>
    </citation>
    <scope>NUCLEOTIDE SEQUENCE</scope>
    <source>
        <strain evidence="4">29W222</strain>
    </source>
</reference>
<dbReference type="Gene3D" id="2.60.40.10">
    <property type="entry name" value="Immunoglobulins"/>
    <property type="match status" value="1"/>
</dbReference>
<dbReference type="Proteomes" id="UP000614216">
    <property type="component" value="Unassembled WGS sequence"/>
</dbReference>
<evidence type="ECO:0000313" key="4">
    <source>
        <dbReference type="EMBL" id="MBL6445697.1"/>
    </source>
</evidence>
<evidence type="ECO:0000256" key="2">
    <source>
        <dbReference type="SAM" id="SignalP"/>
    </source>
</evidence>
<comment type="caution">
    <text evidence="4">The sequence shown here is derived from an EMBL/GenBank/DDBJ whole genome shotgun (WGS) entry which is preliminary data.</text>
</comment>
<proteinExistence type="predicted"/>
<dbReference type="InterPro" id="IPR036116">
    <property type="entry name" value="FN3_sf"/>
</dbReference>
<name>A0A937KB75_9BACT</name>
<gene>
    <name evidence="4" type="ORF">JMN32_05215</name>
</gene>
<dbReference type="Pfam" id="PF00041">
    <property type="entry name" value="fn3"/>
    <property type="match status" value="1"/>
</dbReference>
<dbReference type="SUPFAM" id="SSF49265">
    <property type="entry name" value="Fibronectin type III"/>
    <property type="match status" value="1"/>
</dbReference>
<evidence type="ECO:0000313" key="5">
    <source>
        <dbReference type="Proteomes" id="UP000614216"/>
    </source>
</evidence>
<dbReference type="InterPro" id="IPR003961">
    <property type="entry name" value="FN3_dom"/>
</dbReference>
<dbReference type="AlphaFoldDB" id="A0A937KB75"/>
<accession>A0A937KB75</accession>
<dbReference type="SMART" id="SM00060">
    <property type="entry name" value="FN3"/>
    <property type="match status" value="1"/>
</dbReference>
<dbReference type="GO" id="GO:0008237">
    <property type="term" value="F:metallopeptidase activity"/>
    <property type="evidence" value="ECO:0007669"/>
    <property type="project" value="InterPro"/>
</dbReference>
<dbReference type="SUPFAM" id="SSF55486">
    <property type="entry name" value="Metalloproteases ('zincins'), catalytic domain"/>
    <property type="match status" value="1"/>
</dbReference>
<dbReference type="CDD" id="cd00063">
    <property type="entry name" value="FN3"/>
    <property type="match status" value="1"/>
</dbReference>
<protein>
    <submittedName>
        <fullName evidence="4">Fibronectin type III domain-containing protein</fullName>
    </submittedName>
</protein>
<dbReference type="PROSITE" id="PS50853">
    <property type="entry name" value="FN3"/>
    <property type="match status" value="1"/>
</dbReference>
<dbReference type="InterPro" id="IPR013783">
    <property type="entry name" value="Ig-like_fold"/>
</dbReference>